<protein>
    <recommendedName>
        <fullName evidence="4">Reticulon-like protein</fullName>
    </recommendedName>
</protein>
<organism evidence="2 3">
    <name type="scientific">Prorocentrum cordatum</name>
    <dbReference type="NCBI Taxonomy" id="2364126"/>
    <lineage>
        <taxon>Eukaryota</taxon>
        <taxon>Sar</taxon>
        <taxon>Alveolata</taxon>
        <taxon>Dinophyceae</taxon>
        <taxon>Prorocentrales</taxon>
        <taxon>Prorocentraceae</taxon>
        <taxon>Prorocentrum</taxon>
    </lineage>
</organism>
<evidence type="ECO:0000313" key="3">
    <source>
        <dbReference type="Proteomes" id="UP001189429"/>
    </source>
</evidence>
<reference evidence="2" key="1">
    <citation type="submission" date="2023-10" db="EMBL/GenBank/DDBJ databases">
        <authorList>
            <person name="Chen Y."/>
            <person name="Shah S."/>
            <person name="Dougan E. K."/>
            <person name="Thang M."/>
            <person name="Chan C."/>
        </authorList>
    </citation>
    <scope>NUCLEOTIDE SEQUENCE [LARGE SCALE GENOMIC DNA]</scope>
</reference>
<evidence type="ECO:0008006" key="4">
    <source>
        <dbReference type="Google" id="ProtNLM"/>
    </source>
</evidence>
<accession>A0ABN9VFE7</accession>
<evidence type="ECO:0000313" key="2">
    <source>
        <dbReference type="EMBL" id="CAK0871878.1"/>
    </source>
</evidence>
<comment type="caution">
    <text evidence="2">The sequence shown here is derived from an EMBL/GenBank/DDBJ whole genome shotgun (WGS) entry which is preliminary data.</text>
</comment>
<feature type="transmembrane region" description="Helical" evidence="1">
    <location>
        <begin position="65"/>
        <end position="86"/>
    </location>
</feature>
<keyword evidence="1" id="KW-0472">Membrane</keyword>
<keyword evidence="3" id="KW-1185">Reference proteome</keyword>
<name>A0ABN9VFE7_9DINO</name>
<sequence>MLFTGPSMVEEIGRIAVRKIVDGVVKEVADMRTTPNQWQKVLDLVRATDFLVVDTFDWKCLGRLIIFRVAMLFSLAIGFFFVGLVYSNDISRTSVMFCWCAVSNLRLRYYITCGTHQREV</sequence>
<proteinExistence type="predicted"/>
<dbReference type="Proteomes" id="UP001189429">
    <property type="component" value="Unassembled WGS sequence"/>
</dbReference>
<keyword evidence="1" id="KW-1133">Transmembrane helix</keyword>
<gene>
    <name evidence="2" type="ORF">PCOR1329_LOCUS57550</name>
</gene>
<keyword evidence="1" id="KW-0812">Transmembrane</keyword>
<evidence type="ECO:0000256" key="1">
    <source>
        <dbReference type="SAM" id="Phobius"/>
    </source>
</evidence>
<dbReference type="EMBL" id="CAUYUJ010017113">
    <property type="protein sequence ID" value="CAK0871878.1"/>
    <property type="molecule type" value="Genomic_DNA"/>
</dbReference>